<evidence type="ECO:0000256" key="8">
    <source>
        <dbReference type="ARBA" id="ARBA00023004"/>
    </source>
</evidence>
<keyword evidence="10" id="KW-0411">Iron-sulfur</keyword>
<evidence type="ECO:0000256" key="9">
    <source>
        <dbReference type="ARBA" id="ARBA00023012"/>
    </source>
</evidence>
<protein>
    <recommendedName>
        <fullName evidence="17">Histidine kinase</fullName>
    </recommendedName>
</protein>
<evidence type="ECO:0000313" key="16">
    <source>
        <dbReference type="EMBL" id="CBX31277.1"/>
    </source>
</evidence>
<comment type="similarity">
    <text evidence="2">Belongs to the HdrA family.</text>
</comment>
<dbReference type="InterPro" id="IPR001789">
    <property type="entry name" value="Sig_transdc_resp-reg_receiver"/>
</dbReference>
<feature type="domain" description="Response regulatory" evidence="14">
    <location>
        <begin position="191"/>
        <end position="305"/>
    </location>
</feature>
<dbReference type="InterPro" id="IPR017896">
    <property type="entry name" value="4Fe4S_Fe-S-bd"/>
</dbReference>
<dbReference type="Pfam" id="PF12838">
    <property type="entry name" value="Fer4_7"/>
    <property type="match status" value="1"/>
</dbReference>
<comment type="cofactor">
    <cofactor evidence="1">
        <name>FAD</name>
        <dbReference type="ChEBI" id="CHEBI:57692"/>
    </cofactor>
</comment>
<name>E1YJ23_9BACT</name>
<feature type="domain" description="4Fe-4S ferredoxin-type" evidence="15">
    <location>
        <begin position="156"/>
        <end position="185"/>
    </location>
</feature>
<dbReference type="PANTHER" id="PTHR43498">
    <property type="entry name" value="FERREDOXIN:COB-COM HETERODISULFIDE REDUCTASE SUBUNIT A"/>
    <property type="match status" value="1"/>
</dbReference>
<evidence type="ECO:0000256" key="4">
    <source>
        <dbReference type="ARBA" id="ARBA00022553"/>
    </source>
</evidence>
<dbReference type="Gene3D" id="3.40.50.720">
    <property type="entry name" value="NAD(P)-binding Rossmann-like Domain"/>
    <property type="match status" value="1"/>
</dbReference>
<keyword evidence="11" id="KW-0805">Transcription regulation</keyword>
<keyword evidence="4 13" id="KW-0597">Phosphoprotein</keyword>
<keyword evidence="9" id="KW-0902">Two-component regulatory system</keyword>
<keyword evidence="6" id="KW-0285">Flavoprotein</keyword>
<evidence type="ECO:0000256" key="6">
    <source>
        <dbReference type="ARBA" id="ARBA00022827"/>
    </source>
</evidence>
<evidence type="ECO:0000259" key="15">
    <source>
        <dbReference type="PROSITE" id="PS51379"/>
    </source>
</evidence>
<accession>E1YJ23</accession>
<dbReference type="GO" id="GO:0000160">
    <property type="term" value="P:phosphorelay signal transduction system"/>
    <property type="evidence" value="ECO:0007669"/>
    <property type="project" value="UniProtKB-KW"/>
</dbReference>
<feature type="domain" description="4Fe-4S ferredoxin-type" evidence="15">
    <location>
        <begin position="1112"/>
        <end position="1141"/>
    </location>
</feature>
<evidence type="ECO:0000256" key="13">
    <source>
        <dbReference type="PROSITE-ProRule" id="PRU00169"/>
    </source>
</evidence>
<evidence type="ECO:0000256" key="1">
    <source>
        <dbReference type="ARBA" id="ARBA00001974"/>
    </source>
</evidence>
<evidence type="ECO:0000256" key="5">
    <source>
        <dbReference type="ARBA" id="ARBA00022723"/>
    </source>
</evidence>
<sequence length="1155" mass="126668">MARKNGKALVVGAGISGIRAALDLAEYGYGVILIDKSPNIGGILSQLDYQFPTDSCGMCKMLPLFNRDEGSQYCLRKGLFHENIEILPSTDLMSVEGEAGQFKVTIRQHLNWVDPNLCTGCGYCADVCQVEIPDKFNENIGTHKAVYLPVPHAIPNPYIIDFTSCTRCGACIKVCPTGAINLPQDKRNSFHILVADDELVMRDSLKEWLTEERFSVDMAASGSEALDMLKAKPYDLMLLDIMMPGMDGVEVLQKAKENFADLNVIMMTAYATVETAVEAMKKGAMDYLVKPFNPDALTPMILRIFQDADGVSQDRQIEAGALVLCIGTSFFDPGSGKNPFGYKTCPNVVTSLEFERMLSGTGPFQGKLLRPFDGKPVKKAAWIQCAGSRDLQNDADFCTGICCMFAIKEAVIAKKTSDQNIETTIFYMDMRTYGKTFQRYREQAQNIYGVNFARERIHSVFQDMATGDLLIRTVDISGNLKEERFDLLVLPVGQRPAQGLSKLAELAEIELNEWGFGKTGPFSMVKTNREGIMLGGSLTGHKDIGDLLIQASSAALNASRLIHSKGGDLSTEHALHHPPTGVMKEIPEILIVICTCGNRFSKLADSGQIEGQLKSDPLIKKVEFSEKLCTEQGWEHFVGMVKEINPNRLLIAACLPYVYKLKAIKLGERIGLDPALIEVVDINTGYSRLLRPDSCKIVQKTEIAVEENSSVTEHQLLSIIKTGIAKLKWANASETSKVPVSQRALVVGGGIAGMTAALAIADHGFEVDLIEQSGRLGGNLNWLKQTLDGYNASKLLRNTLESVEKHPKINIHSQSEVINSFGEAGNFYTEVKDPQNQIHAIEHGVTILATGGSQAPTQSYSYGSNPAIITQKELEIKLSDNTIDPEKLHSAVMIQCVDSREEPRNYCSRVCCTNALKHALFIKEKKPSVSIYILYRDIMAYGFYETYYTQARKAGIVFIQYNTDDKPVVLTENNELLVSVFEPILGKRLQIETDLVILATGIVPDMSRNLADMFGVSPDQDGFFQQAESKWRPVDSLKEGVFACGLVHSPRNITETVATAEAAAQRALGIISQKYLAGSRITASVHHSICALCEQCIDACPYGARSVDYDNERILINPGICQGCGTCAAVCPNSASVLDGFVKQQMLAIIDAATG</sequence>
<keyword evidence="3" id="KW-0004">4Fe-4S</keyword>
<keyword evidence="7" id="KW-0560">Oxidoreductase</keyword>
<evidence type="ECO:0000256" key="2">
    <source>
        <dbReference type="ARBA" id="ARBA00006561"/>
    </source>
</evidence>
<dbReference type="InterPro" id="IPR017900">
    <property type="entry name" value="4Fe4S_Fe_S_CS"/>
</dbReference>
<dbReference type="SUPFAM" id="SSF52172">
    <property type="entry name" value="CheY-like"/>
    <property type="match status" value="1"/>
</dbReference>
<evidence type="ECO:0000259" key="14">
    <source>
        <dbReference type="PROSITE" id="PS50110"/>
    </source>
</evidence>
<dbReference type="EMBL" id="FR695877">
    <property type="protein sequence ID" value="CBX31277.1"/>
    <property type="molecule type" value="Genomic_DNA"/>
</dbReference>
<dbReference type="FunFam" id="3.40.50.2300:FF:000018">
    <property type="entry name" value="DNA-binding transcriptional regulator NtrC"/>
    <property type="match status" value="1"/>
</dbReference>
<evidence type="ECO:0000256" key="11">
    <source>
        <dbReference type="ARBA" id="ARBA00023015"/>
    </source>
</evidence>
<feature type="modified residue" description="4-aspartylphosphate" evidence="13">
    <location>
        <position position="240"/>
    </location>
</feature>
<dbReference type="GO" id="GO:0051539">
    <property type="term" value="F:4 iron, 4 sulfur cluster binding"/>
    <property type="evidence" value="ECO:0007669"/>
    <property type="project" value="UniProtKB-KW"/>
</dbReference>
<dbReference type="AlphaFoldDB" id="E1YJ23"/>
<dbReference type="PROSITE" id="PS00198">
    <property type="entry name" value="4FE4S_FER_1"/>
    <property type="match status" value="3"/>
</dbReference>
<organism evidence="16">
    <name type="scientific">uncultured Desulfobacterium sp</name>
    <dbReference type="NCBI Taxonomy" id="201089"/>
    <lineage>
        <taxon>Bacteria</taxon>
        <taxon>Pseudomonadati</taxon>
        <taxon>Thermodesulfobacteriota</taxon>
        <taxon>Desulfobacteria</taxon>
        <taxon>Desulfobacterales</taxon>
        <taxon>Desulfobacteriaceae</taxon>
        <taxon>Desulfobacterium</taxon>
        <taxon>environmental samples</taxon>
    </lineage>
</organism>
<dbReference type="PROSITE" id="PS50110">
    <property type="entry name" value="RESPONSE_REGULATORY"/>
    <property type="match status" value="1"/>
</dbReference>
<dbReference type="PANTHER" id="PTHR43498:SF1">
    <property type="entry name" value="COB--COM HETERODISULFIDE REDUCTASE IRON-SULFUR SUBUNIT A"/>
    <property type="match status" value="1"/>
</dbReference>
<dbReference type="GO" id="GO:0046872">
    <property type="term" value="F:metal ion binding"/>
    <property type="evidence" value="ECO:0007669"/>
    <property type="project" value="UniProtKB-KW"/>
</dbReference>
<dbReference type="Pfam" id="PF00072">
    <property type="entry name" value="Response_reg"/>
    <property type="match status" value="1"/>
</dbReference>
<dbReference type="Pfam" id="PF13237">
    <property type="entry name" value="Fer4_10"/>
    <property type="match status" value="1"/>
</dbReference>
<dbReference type="PROSITE" id="PS51379">
    <property type="entry name" value="4FE4S_FER_2"/>
    <property type="match status" value="4"/>
</dbReference>
<keyword evidence="8" id="KW-0408">Iron</keyword>
<dbReference type="SMART" id="SM00448">
    <property type="entry name" value="REC"/>
    <property type="match status" value="1"/>
</dbReference>
<dbReference type="InterPro" id="IPR011006">
    <property type="entry name" value="CheY-like_superfamily"/>
</dbReference>
<dbReference type="Gene3D" id="3.30.70.20">
    <property type="match status" value="2"/>
</dbReference>
<evidence type="ECO:0000256" key="7">
    <source>
        <dbReference type="ARBA" id="ARBA00023002"/>
    </source>
</evidence>
<keyword evidence="12" id="KW-0804">Transcription</keyword>
<feature type="domain" description="4Fe-4S ferredoxin-type" evidence="15">
    <location>
        <begin position="109"/>
        <end position="139"/>
    </location>
</feature>
<keyword evidence="5" id="KW-0479">Metal-binding</keyword>
<gene>
    <name evidence="16" type="ORF">N47_E47890</name>
</gene>
<evidence type="ECO:0000256" key="3">
    <source>
        <dbReference type="ARBA" id="ARBA00022485"/>
    </source>
</evidence>
<reference evidence="16" key="1">
    <citation type="journal article" date="2011" name="Environ. Microbiol.">
        <title>Genomic insights into the metabolic potential of the polycyclic aromatic hydrocarbon degrading sulfate-reducing Deltaproteobacterium N47.</title>
        <authorList>
            <person name="Bergmann F."/>
            <person name="Selesi D."/>
            <person name="Weinmaier T."/>
            <person name="Tischler P."/>
            <person name="Rattei T."/>
            <person name="Meckenstock R.U."/>
        </authorList>
    </citation>
    <scope>NUCLEOTIDE SEQUENCE</scope>
</reference>
<dbReference type="SUPFAM" id="SSF54862">
    <property type="entry name" value="4Fe-4S ferredoxins"/>
    <property type="match status" value="2"/>
</dbReference>
<dbReference type="InterPro" id="IPR036188">
    <property type="entry name" value="FAD/NAD-bd_sf"/>
</dbReference>
<dbReference type="GO" id="GO:0016491">
    <property type="term" value="F:oxidoreductase activity"/>
    <property type="evidence" value="ECO:0007669"/>
    <property type="project" value="UniProtKB-KW"/>
</dbReference>
<dbReference type="Gene3D" id="3.50.50.60">
    <property type="entry name" value="FAD/NAD(P)-binding domain"/>
    <property type="match status" value="1"/>
</dbReference>
<dbReference type="SUPFAM" id="SSF51905">
    <property type="entry name" value="FAD/NAD(P)-binding domain"/>
    <property type="match status" value="1"/>
</dbReference>
<dbReference type="Pfam" id="PF13450">
    <property type="entry name" value="NAD_binding_8"/>
    <property type="match status" value="2"/>
</dbReference>
<dbReference type="SUPFAM" id="SSF51971">
    <property type="entry name" value="Nucleotide-binding domain"/>
    <property type="match status" value="1"/>
</dbReference>
<evidence type="ECO:0000256" key="10">
    <source>
        <dbReference type="ARBA" id="ARBA00023014"/>
    </source>
</evidence>
<evidence type="ECO:0000256" key="12">
    <source>
        <dbReference type="ARBA" id="ARBA00023163"/>
    </source>
</evidence>
<feature type="domain" description="4Fe-4S ferredoxin-type" evidence="15">
    <location>
        <begin position="1081"/>
        <end position="1110"/>
    </location>
</feature>
<proteinExistence type="inferred from homology"/>
<dbReference type="Gene3D" id="3.40.50.2300">
    <property type="match status" value="1"/>
</dbReference>
<dbReference type="InterPro" id="IPR039650">
    <property type="entry name" value="HdrA-like"/>
</dbReference>
<evidence type="ECO:0008006" key="17">
    <source>
        <dbReference type="Google" id="ProtNLM"/>
    </source>
</evidence>
<keyword evidence="6" id="KW-0274">FAD</keyword>